<proteinExistence type="predicted"/>
<reference evidence="1 2" key="1">
    <citation type="submission" date="2024-04" db="EMBL/GenBank/DDBJ databases">
        <authorList>
            <person name="Fracassetti M."/>
        </authorList>
    </citation>
    <scope>NUCLEOTIDE SEQUENCE [LARGE SCALE GENOMIC DNA]</scope>
</reference>
<name>A0AAV2F5J3_9ROSI</name>
<evidence type="ECO:0000313" key="2">
    <source>
        <dbReference type="Proteomes" id="UP001497516"/>
    </source>
</evidence>
<sequence length="84" mass="9054">MYHPAGHASVVIRTEDEDRLRPSKLFQADRAFSVRSGAYMLCHICEAPLLGGGDYLELCCDSCMVVRPLQDPGSGSRAEPTAAG</sequence>
<evidence type="ECO:0000313" key="1">
    <source>
        <dbReference type="EMBL" id="CAL1393322.1"/>
    </source>
</evidence>
<protein>
    <submittedName>
        <fullName evidence="1">Uncharacterized protein</fullName>
    </submittedName>
</protein>
<keyword evidence="2" id="KW-1185">Reference proteome</keyword>
<dbReference type="Proteomes" id="UP001497516">
    <property type="component" value="Chromosome 6"/>
</dbReference>
<dbReference type="AlphaFoldDB" id="A0AAV2F5J3"/>
<dbReference type="EMBL" id="OZ034819">
    <property type="protein sequence ID" value="CAL1393322.1"/>
    <property type="molecule type" value="Genomic_DNA"/>
</dbReference>
<organism evidence="1 2">
    <name type="scientific">Linum trigynum</name>
    <dbReference type="NCBI Taxonomy" id="586398"/>
    <lineage>
        <taxon>Eukaryota</taxon>
        <taxon>Viridiplantae</taxon>
        <taxon>Streptophyta</taxon>
        <taxon>Embryophyta</taxon>
        <taxon>Tracheophyta</taxon>
        <taxon>Spermatophyta</taxon>
        <taxon>Magnoliopsida</taxon>
        <taxon>eudicotyledons</taxon>
        <taxon>Gunneridae</taxon>
        <taxon>Pentapetalae</taxon>
        <taxon>rosids</taxon>
        <taxon>fabids</taxon>
        <taxon>Malpighiales</taxon>
        <taxon>Linaceae</taxon>
        <taxon>Linum</taxon>
    </lineage>
</organism>
<gene>
    <name evidence="1" type="ORF">LTRI10_LOCUS33907</name>
</gene>
<accession>A0AAV2F5J3</accession>